<evidence type="ECO:0000256" key="1">
    <source>
        <dbReference type="ARBA" id="ARBA00004477"/>
    </source>
</evidence>
<organism evidence="8 9">
    <name type="scientific">Gonium pectorale</name>
    <name type="common">Green alga</name>
    <dbReference type="NCBI Taxonomy" id="33097"/>
    <lineage>
        <taxon>Eukaryota</taxon>
        <taxon>Viridiplantae</taxon>
        <taxon>Chlorophyta</taxon>
        <taxon>core chlorophytes</taxon>
        <taxon>Chlorophyceae</taxon>
        <taxon>CS clade</taxon>
        <taxon>Chlamydomonadales</taxon>
        <taxon>Volvocaceae</taxon>
        <taxon>Gonium</taxon>
    </lineage>
</organism>
<gene>
    <name evidence="8" type="ORF">GPECTOR_4g529</name>
</gene>
<protein>
    <recommendedName>
        <fullName evidence="6">Reticulon-like protein</fullName>
    </recommendedName>
</protein>
<name>A0A150GXB8_GONPE</name>
<dbReference type="AlphaFoldDB" id="A0A150GXB8"/>
<evidence type="ECO:0000256" key="6">
    <source>
        <dbReference type="RuleBase" id="RU363132"/>
    </source>
</evidence>
<dbReference type="PROSITE" id="PS50845">
    <property type="entry name" value="RETICULON"/>
    <property type="match status" value="1"/>
</dbReference>
<dbReference type="OrthoDB" id="567788at2759"/>
<dbReference type="GO" id="GO:0005789">
    <property type="term" value="C:endoplasmic reticulum membrane"/>
    <property type="evidence" value="ECO:0007669"/>
    <property type="project" value="UniProtKB-SubCell"/>
</dbReference>
<dbReference type="Proteomes" id="UP000075714">
    <property type="component" value="Unassembled WGS sequence"/>
</dbReference>
<sequence length="67" mass="7170">MSLLVVLGAYVGARLFAVVSPITLAFVVLLSAFTAPKAYEAKQEEVDRVLAAAKSKLDELGAKFKDK</sequence>
<keyword evidence="4 6" id="KW-1133">Transmembrane helix</keyword>
<keyword evidence="2 6" id="KW-0812">Transmembrane</keyword>
<evidence type="ECO:0000256" key="3">
    <source>
        <dbReference type="ARBA" id="ARBA00022824"/>
    </source>
</evidence>
<dbReference type="STRING" id="33097.A0A150GXB8"/>
<keyword evidence="9" id="KW-1185">Reference proteome</keyword>
<dbReference type="InterPro" id="IPR003388">
    <property type="entry name" value="Reticulon"/>
</dbReference>
<comment type="subcellular location">
    <subcellularLocation>
        <location evidence="1 6">Endoplasmic reticulum membrane</location>
        <topology evidence="1 6">Multi-pass membrane protein</topology>
    </subcellularLocation>
</comment>
<evidence type="ECO:0000313" key="8">
    <source>
        <dbReference type="EMBL" id="KXZ54464.1"/>
    </source>
</evidence>
<accession>A0A150GXB8</accession>
<evidence type="ECO:0000256" key="5">
    <source>
        <dbReference type="ARBA" id="ARBA00023136"/>
    </source>
</evidence>
<comment type="caution">
    <text evidence="8">The sequence shown here is derived from an EMBL/GenBank/DDBJ whole genome shotgun (WGS) entry which is preliminary data.</text>
</comment>
<evidence type="ECO:0000313" key="9">
    <source>
        <dbReference type="Proteomes" id="UP000075714"/>
    </source>
</evidence>
<feature type="domain" description="Reticulon" evidence="7">
    <location>
        <begin position="1"/>
        <end position="67"/>
    </location>
</feature>
<proteinExistence type="predicted"/>
<keyword evidence="5 6" id="KW-0472">Membrane</keyword>
<dbReference type="Pfam" id="PF02453">
    <property type="entry name" value="Reticulon"/>
    <property type="match status" value="1"/>
</dbReference>
<feature type="transmembrane region" description="Helical" evidence="6">
    <location>
        <begin position="12"/>
        <end position="33"/>
    </location>
</feature>
<evidence type="ECO:0000259" key="7">
    <source>
        <dbReference type="PROSITE" id="PS50845"/>
    </source>
</evidence>
<evidence type="ECO:0000256" key="2">
    <source>
        <dbReference type="ARBA" id="ARBA00022692"/>
    </source>
</evidence>
<evidence type="ECO:0000256" key="4">
    <source>
        <dbReference type="ARBA" id="ARBA00022989"/>
    </source>
</evidence>
<reference evidence="9" key="1">
    <citation type="journal article" date="2016" name="Nat. Commun.">
        <title>The Gonium pectorale genome demonstrates co-option of cell cycle regulation during the evolution of multicellularity.</title>
        <authorList>
            <person name="Hanschen E.R."/>
            <person name="Marriage T.N."/>
            <person name="Ferris P.J."/>
            <person name="Hamaji T."/>
            <person name="Toyoda A."/>
            <person name="Fujiyama A."/>
            <person name="Neme R."/>
            <person name="Noguchi H."/>
            <person name="Minakuchi Y."/>
            <person name="Suzuki M."/>
            <person name="Kawai-Toyooka H."/>
            <person name="Smith D.R."/>
            <person name="Sparks H."/>
            <person name="Anderson J."/>
            <person name="Bakaric R."/>
            <person name="Luria V."/>
            <person name="Karger A."/>
            <person name="Kirschner M.W."/>
            <person name="Durand P.M."/>
            <person name="Michod R.E."/>
            <person name="Nozaki H."/>
            <person name="Olson B.J."/>
        </authorList>
    </citation>
    <scope>NUCLEOTIDE SEQUENCE [LARGE SCALE GENOMIC DNA]</scope>
    <source>
        <strain evidence="9">NIES-2863</strain>
    </source>
</reference>
<dbReference type="EMBL" id="LSYV01000005">
    <property type="protein sequence ID" value="KXZ54464.1"/>
    <property type="molecule type" value="Genomic_DNA"/>
</dbReference>
<keyword evidence="3 6" id="KW-0256">Endoplasmic reticulum</keyword>
<comment type="caution">
    <text evidence="6">Lacks conserved residue(s) required for the propagation of feature annotation.</text>
</comment>